<comment type="caution">
    <text evidence="1">The sequence shown here is derived from an EMBL/GenBank/DDBJ whole genome shotgun (WGS) entry which is preliminary data.</text>
</comment>
<dbReference type="Proteomes" id="UP000324800">
    <property type="component" value="Unassembled WGS sequence"/>
</dbReference>
<dbReference type="AlphaFoldDB" id="A0A5J4VK53"/>
<evidence type="ECO:0000313" key="1">
    <source>
        <dbReference type="EMBL" id="KAA6382961.1"/>
    </source>
</evidence>
<protein>
    <submittedName>
        <fullName evidence="1">Uncharacterized protein</fullName>
    </submittedName>
</protein>
<proteinExistence type="predicted"/>
<accession>A0A5J4VK53</accession>
<organism evidence="1 2">
    <name type="scientific">Streblomastix strix</name>
    <dbReference type="NCBI Taxonomy" id="222440"/>
    <lineage>
        <taxon>Eukaryota</taxon>
        <taxon>Metamonada</taxon>
        <taxon>Preaxostyla</taxon>
        <taxon>Oxymonadida</taxon>
        <taxon>Streblomastigidae</taxon>
        <taxon>Streblomastix</taxon>
    </lineage>
</organism>
<evidence type="ECO:0000313" key="2">
    <source>
        <dbReference type="Proteomes" id="UP000324800"/>
    </source>
</evidence>
<name>A0A5J4VK53_9EUKA</name>
<dbReference type="EMBL" id="SNRW01006495">
    <property type="protein sequence ID" value="KAA6382961.1"/>
    <property type="molecule type" value="Genomic_DNA"/>
</dbReference>
<sequence>MSLVADVEVAGVFHKKKTPKLNYELESISHPIFVKRFQFSETSQNHSIARQLSSTSVHPTSPNRVQNSTFHNYQYICSTPPHMQLHDHHRGPIKLLQSPQALWSCFELYSTYEYTPLKINARIEVIIIKER</sequence>
<reference evidence="1 2" key="1">
    <citation type="submission" date="2019-03" db="EMBL/GenBank/DDBJ databases">
        <title>Single cell metagenomics reveals metabolic interactions within the superorganism composed of flagellate Streblomastix strix and complex community of Bacteroidetes bacteria on its surface.</title>
        <authorList>
            <person name="Treitli S.C."/>
            <person name="Kolisko M."/>
            <person name="Husnik F."/>
            <person name="Keeling P."/>
            <person name="Hampl V."/>
        </authorList>
    </citation>
    <scope>NUCLEOTIDE SEQUENCE [LARGE SCALE GENOMIC DNA]</scope>
    <source>
        <strain evidence="1">ST1C</strain>
    </source>
</reference>
<gene>
    <name evidence="1" type="ORF">EZS28_021513</name>
</gene>